<evidence type="ECO:0000256" key="4">
    <source>
        <dbReference type="ARBA" id="ARBA00023140"/>
    </source>
</evidence>
<dbReference type="InterPro" id="IPR007173">
    <property type="entry name" value="ALO_C"/>
</dbReference>
<feature type="domain" description="FAD-binding PCMH-type" evidence="5">
    <location>
        <begin position="6"/>
        <end position="187"/>
    </location>
</feature>
<sequence length="453" mass="51947">MQITELTVDRVQTFHPYDGGDLLKIIYEAKENGLRIKYHGGSFPIDREGAEILISLDNMKRFVCCDPAEGIFTFEGGLTVAEVLQSLAYLNFTLEIYGIIPNMTIADAISLGLMGSNGTVAHCLKSCQVLHTDGTLMDWAWPDAGQIPERITNIPPERTFLPTLQTMVCGLGIVGIINTATFRCIPIHLAQETIYEYTLDDIIDNWQQLSDGLYNYIYWYPLLDKMIVNHASYVRLHLGHLQPLWKKCIEMFYWGVHWLVNRCSPFLAWYVPSFSKRLSQIQFELVMRASSCRIYHSFQPQLLISVVSYCRGIKWCLPADRLQDVMEDIGDWAERYFYLCSNPIIIAVQTHQALSRHHAYLCPYTERKTCTLWTDWFSSRSITSSYSATMAEFEAILQKNGGRKCWSAGPVYASPLIGQMYPGFRQWCETRTVLDPKAMFRSAYITGDLFVER</sequence>
<dbReference type="Gene3D" id="3.30.465.10">
    <property type="match status" value="1"/>
</dbReference>
<dbReference type="InterPro" id="IPR016166">
    <property type="entry name" value="FAD-bd_PCMH"/>
</dbReference>
<evidence type="ECO:0000256" key="1">
    <source>
        <dbReference type="ARBA" id="ARBA00004275"/>
    </source>
</evidence>
<name>A0ABQ8RZJ1_PERAM</name>
<dbReference type="PANTHER" id="PTHR43762:SF1">
    <property type="entry name" value="D-ARABINONO-1,4-LACTONE OXIDASE"/>
    <property type="match status" value="1"/>
</dbReference>
<accession>A0ABQ8RZJ1</accession>
<dbReference type="InterPro" id="IPR036318">
    <property type="entry name" value="FAD-bd_PCMH-like_sf"/>
</dbReference>
<keyword evidence="7" id="KW-1185">Reference proteome</keyword>
<evidence type="ECO:0000259" key="5">
    <source>
        <dbReference type="PROSITE" id="PS51387"/>
    </source>
</evidence>
<gene>
    <name evidence="6" type="ORF">ANN_24770</name>
</gene>
<dbReference type="InterPro" id="IPR006094">
    <property type="entry name" value="Oxid_FAD_bind_N"/>
</dbReference>
<dbReference type="Proteomes" id="UP001148838">
    <property type="component" value="Unassembled WGS sequence"/>
</dbReference>
<evidence type="ECO:0000313" key="7">
    <source>
        <dbReference type="Proteomes" id="UP001148838"/>
    </source>
</evidence>
<keyword evidence="4" id="KW-0576">Peroxisome</keyword>
<dbReference type="Pfam" id="PF04030">
    <property type="entry name" value="ALO"/>
    <property type="match status" value="1"/>
</dbReference>
<evidence type="ECO:0000256" key="3">
    <source>
        <dbReference type="ARBA" id="ARBA00023002"/>
    </source>
</evidence>
<keyword evidence="3" id="KW-0560">Oxidoreductase</keyword>
<dbReference type="SUPFAM" id="SSF56176">
    <property type="entry name" value="FAD-binding/transporter-associated domain-like"/>
    <property type="match status" value="1"/>
</dbReference>
<dbReference type="InterPro" id="IPR016169">
    <property type="entry name" value="FAD-bd_PCMH_sub2"/>
</dbReference>
<comment type="subunit">
    <text evidence="2">Homodimer.</text>
</comment>
<proteinExistence type="predicted"/>
<comment type="subcellular location">
    <subcellularLocation>
        <location evidence="1">Peroxisome</location>
    </subcellularLocation>
</comment>
<dbReference type="EMBL" id="JAJSOF020000038">
    <property type="protein sequence ID" value="KAJ4427154.1"/>
    <property type="molecule type" value="Genomic_DNA"/>
</dbReference>
<dbReference type="PROSITE" id="PS51387">
    <property type="entry name" value="FAD_PCMH"/>
    <property type="match status" value="1"/>
</dbReference>
<comment type="caution">
    <text evidence="6">The sequence shown here is derived from an EMBL/GenBank/DDBJ whole genome shotgun (WGS) entry which is preliminary data.</text>
</comment>
<dbReference type="PANTHER" id="PTHR43762">
    <property type="entry name" value="L-GULONOLACTONE OXIDASE"/>
    <property type="match status" value="1"/>
</dbReference>
<evidence type="ECO:0000313" key="6">
    <source>
        <dbReference type="EMBL" id="KAJ4427154.1"/>
    </source>
</evidence>
<dbReference type="Pfam" id="PF01565">
    <property type="entry name" value="FAD_binding_4"/>
    <property type="match status" value="1"/>
</dbReference>
<dbReference type="InterPro" id="IPR010031">
    <property type="entry name" value="FAD_lactone_oxidase-like"/>
</dbReference>
<reference evidence="6 7" key="1">
    <citation type="journal article" date="2022" name="Allergy">
        <title>Genome assembly and annotation of Periplaneta americana reveal a comprehensive cockroach allergen profile.</title>
        <authorList>
            <person name="Wang L."/>
            <person name="Xiong Q."/>
            <person name="Saelim N."/>
            <person name="Wang L."/>
            <person name="Nong W."/>
            <person name="Wan A.T."/>
            <person name="Shi M."/>
            <person name="Liu X."/>
            <person name="Cao Q."/>
            <person name="Hui J.H.L."/>
            <person name="Sookrung N."/>
            <person name="Leung T.F."/>
            <person name="Tungtrongchitr A."/>
            <person name="Tsui S.K.W."/>
        </authorList>
    </citation>
    <scope>NUCLEOTIDE SEQUENCE [LARGE SCALE GENOMIC DNA]</scope>
    <source>
        <strain evidence="6">PWHHKU_190912</strain>
    </source>
</reference>
<evidence type="ECO:0000256" key="2">
    <source>
        <dbReference type="ARBA" id="ARBA00011738"/>
    </source>
</evidence>
<organism evidence="6 7">
    <name type="scientific">Periplaneta americana</name>
    <name type="common">American cockroach</name>
    <name type="synonym">Blatta americana</name>
    <dbReference type="NCBI Taxonomy" id="6978"/>
    <lineage>
        <taxon>Eukaryota</taxon>
        <taxon>Metazoa</taxon>
        <taxon>Ecdysozoa</taxon>
        <taxon>Arthropoda</taxon>
        <taxon>Hexapoda</taxon>
        <taxon>Insecta</taxon>
        <taxon>Pterygota</taxon>
        <taxon>Neoptera</taxon>
        <taxon>Polyneoptera</taxon>
        <taxon>Dictyoptera</taxon>
        <taxon>Blattodea</taxon>
        <taxon>Blattoidea</taxon>
        <taxon>Blattidae</taxon>
        <taxon>Blattinae</taxon>
        <taxon>Periplaneta</taxon>
    </lineage>
</organism>
<protein>
    <recommendedName>
        <fullName evidence="5">FAD-binding PCMH-type domain-containing protein</fullName>
    </recommendedName>
</protein>